<evidence type="ECO:0000313" key="3">
    <source>
        <dbReference type="Proteomes" id="UP000323708"/>
    </source>
</evidence>
<dbReference type="InterPro" id="IPR002539">
    <property type="entry name" value="MaoC-like_dom"/>
</dbReference>
<gene>
    <name evidence="2" type="ORF">F0M18_05405</name>
</gene>
<feature type="domain" description="MaoC-like" evidence="1">
    <location>
        <begin position="25"/>
        <end position="125"/>
    </location>
</feature>
<dbReference type="InterPro" id="IPR029069">
    <property type="entry name" value="HotDog_dom_sf"/>
</dbReference>
<dbReference type="AlphaFoldDB" id="A0A5B0X3T8"/>
<dbReference type="Pfam" id="PF01575">
    <property type="entry name" value="MaoC_dehydratas"/>
    <property type="match status" value="1"/>
</dbReference>
<comment type="caution">
    <text evidence="2">The sequence shown here is derived from an EMBL/GenBank/DDBJ whole genome shotgun (WGS) entry which is preliminary data.</text>
</comment>
<dbReference type="Proteomes" id="UP000323708">
    <property type="component" value="Unassembled WGS sequence"/>
</dbReference>
<evidence type="ECO:0000313" key="2">
    <source>
        <dbReference type="EMBL" id="KAA1193278.1"/>
    </source>
</evidence>
<sequence>MSAAVTEYKTLHVADVSVGDKLPSLDIDVTSGLIVGGALATRDFEPVHHDKSVAQAAGLPDIFMNILTSQGLMSRFVTDWSGPEAVIKSLDVKLGAPNLPGMVMTINGEVTACDAATGVVEVAVTGENNIWGMHMQGSVQVALPRGDQA</sequence>
<name>A0A5B0X3T8_9GAMM</name>
<dbReference type="RefSeq" id="WP_149610385.1">
    <property type="nucleotide sequence ID" value="NZ_VTUX01000002.1"/>
</dbReference>
<reference evidence="2 3" key="1">
    <citation type="submission" date="2019-09" db="EMBL/GenBank/DDBJ databases">
        <authorList>
            <person name="Chen X.-Y."/>
        </authorList>
    </citation>
    <scope>NUCLEOTIDE SEQUENCE [LARGE SCALE GENOMIC DNA]</scope>
    <source>
        <strain evidence="2 3">NY5</strain>
    </source>
</reference>
<organism evidence="2 3">
    <name type="scientific">Pseudohalioglobus sediminis</name>
    <dbReference type="NCBI Taxonomy" id="2606449"/>
    <lineage>
        <taxon>Bacteria</taxon>
        <taxon>Pseudomonadati</taxon>
        <taxon>Pseudomonadota</taxon>
        <taxon>Gammaproteobacteria</taxon>
        <taxon>Cellvibrionales</taxon>
        <taxon>Halieaceae</taxon>
        <taxon>Pseudohalioglobus</taxon>
    </lineage>
</organism>
<evidence type="ECO:0000259" key="1">
    <source>
        <dbReference type="Pfam" id="PF01575"/>
    </source>
</evidence>
<dbReference type="EMBL" id="VTUX01000002">
    <property type="protein sequence ID" value="KAA1193278.1"/>
    <property type="molecule type" value="Genomic_DNA"/>
</dbReference>
<proteinExistence type="predicted"/>
<keyword evidence="3" id="KW-1185">Reference proteome</keyword>
<dbReference type="SUPFAM" id="SSF54637">
    <property type="entry name" value="Thioesterase/thiol ester dehydrase-isomerase"/>
    <property type="match status" value="1"/>
</dbReference>
<accession>A0A5B0X3T8</accession>
<dbReference type="Gene3D" id="3.10.129.10">
    <property type="entry name" value="Hotdog Thioesterase"/>
    <property type="match status" value="1"/>
</dbReference>
<protein>
    <submittedName>
        <fullName evidence="2">Acyl dehydratase</fullName>
    </submittedName>
</protein>